<keyword evidence="3" id="KW-1185">Reference proteome</keyword>
<feature type="region of interest" description="Disordered" evidence="1">
    <location>
        <begin position="35"/>
        <end position="58"/>
    </location>
</feature>
<reference evidence="2" key="1">
    <citation type="submission" date="2023-03" db="EMBL/GenBank/DDBJ databases">
        <title>Massive genome expansion in bonnet fungi (Mycena s.s.) driven by repeated elements and novel gene families across ecological guilds.</title>
        <authorList>
            <consortium name="Lawrence Berkeley National Laboratory"/>
            <person name="Harder C.B."/>
            <person name="Miyauchi S."/>
            <person name="Viragh M."/>
            <person name="Kuo A."/>
            <person name="Thoen E."/>
            <person name="Andreopoulos B."/>
            <person name="Lu D."/>
            <person name="Skrede I."/>
            <person name="Drula E."/>
            <person name="Henrissat B."/>
            <person name="Morin E."/>
            <person name="Kohler A."/>
            <person name="Barry K."/>
            <person name="LaButti K."/>
            <person name="Morin E."/>
            <person name="Salamov A."/>
            <person name="Lipzen A."/>
            <person name="Mereny Z."/>
            <person name="Hegedus B."/>
            <person name="Baldrian P."/>
            <person name="Stursova M."/>
            <person name="Weitz H."/>
            <person name="Taylor A."/>
            <person name="Grigoriev I.V."/>
            <person name="Nagy L.G."/>
            <person name="Martin F."/>
            <person name="Kauserud H."/>
        </authorList>
    </citation>
    <scope>NUCLEOTIDE SEQUENCE</scope>
    <source>
        <strain evidence="2">CBHHK067</strain>
    </source>
</reference>
<name>A0AAD7MAT2_MYCRO</name>
<gene>
    <name evidence="2" type="ORF">B0H17DRAFT_1191769</name>
</gene>
<proteinExistence type="predicted"/>
<comment type="caution">
    <text evidence="2">The sequence shown here is derived from an EMBL/GenBank/DDBJ whole genome shotgun (WGS) entry which is preliminary data.</text>
</comment>
<dbReference type="Proteomes" id="UP001221757">
    <property type="component" value="Unassembled WGS sequence"/>
</dbReference>
<evidence type="ECO:0000313" key="2">
    <source>
        <dbReference type="EMBL" id="KAJ7708292.1"/>
    </source>
</evidence>
<feature type="compositionally biased region" description="Basic and acidic residues" evidence="1">
    <location>
        <begin position="47"/>
        <end position="58"/>
    </location>
</feature>
<accession>A0AAD7MAT2</accession>
<organism evidence="2 3">
    <name type="scientific">Mycena rosella</name>
    <name type="common">Pink bonnet</name>
    <name type="synonym">Agaricus rosellus</name>
    <dbReference type="NCBI Taxonomy" id="1033263"/>
    <lineage>
        <taxon>Eukaryota</taxon>
        <taxon>Fungi</taxon>
        <taxon>Dikarya</taxon>
        <taxon>Basidiomycota</taxon>
        <taxon>Agaricomycotina</taxon>
        <taxon>Agaricomycetes</taxon>
        <taxon>Agaricomycetidae</taxon>
        <taxon>Agaricales</taxon>
        <taxon>Marasmiineae</taxon>
        <taxon>Mycenaceae</taxon>
        <taxon>Mycena</taxon>
    </lineage>
</organism>
<evidence type="ECO:0000313" key="3">
    <source>
        <dbReference type="Proteomes" id="UP001221757"/>
    </source>
</evidence>
<evidence type="ECO:0000256" key="1">
    <source>
        <dbReference type="SAM" id="MobiDB-lite"/>
    </source>
</evidence>
<dbReference type="EMBL" id="JARKIE010000004">
    <property type="protein sequence ID" value="KAJ7708292.1"/>
    <property type="molecule type" value="Genomic_DNA"/>
</dbReference>
<sequence length="131" mass="14775">MSFISNADHVTLKDGVYNNVHGNIVHHHAYVTKWPREELDEGSGQSAERRRRELEREDGIPIVRDQDLKLTCEIGSGPEYFIHAGSNQGRAVIVKVFKAGPIETVRKQLESTVALSKGLMYRISRSAQIFD</sequence>
<dbReference type="AlphaFoldDB" id="A0AAD7MAT2"/>
<protein>
    <submittedName>
        <fullName evidence="2">Uncharacterized protein</fullName>
    </submittedName>
</protein>